<comment type="PTM">
    <text evidence="4">Methylated by PrmC. Methylation increases the termination efficiency of RF2.</text>
</comment>
<dbReference type="PROSITE" id="PS00745">
    <property type="entry name" value="RF_PROK_I"/>
    <property type="match status" value="1"/>
</dbReference>
<dbReference type="SUPFAM" id="SSF75620">
    <property type="entry name" value="Release factor"/>
    <property type="match status" value="1"/>
</dbReference>
<evidence type="ECO:0000256" key="4">
    <source>
        <dbReference type="HAMAP-Rule" id="MF_00094"/>
    </source>
</evidence>
<dbReference type="SMART" id="SM00937">
    <property type="entry name" value="PCRF"/>
    <property type="match status" value="1"/>
</dbReference>
<keyword evidence="4" id="KW-0963">Cytoplasm</keyword>
<dbReference type="Gene3D" id="3.30.70.1660">
    <property type="match status" value="1"/>
</dbReference>
<evidence type="ECO:0000256" key="1">
    <source>
        <dbReference type="ARBA" id="ARBA00010835"/>
    </source>
</evidence>
<dbReference type="Pfam" id="PF00472">
    <property type="entry name" value="RF-1"/>
    <property type="match status" value="1"/>
</dbReference>
<dbReference type="GO" id="GO:0016149">
    <property type="term" value="F:translation release factor activity, codon specific"/>
    <property type="evidence" value="ECO:0007669"/>
    <property type="project" value="UniProtKB-UniRule"/>
</dbReference>
<accession>A0A7T5R0B4</accession>
<dbReference type="Gene3D" id="3.30.160.20">
    <property type="match status" value="1"/>
</dbReference>
<evidence type="ECO:0000256" key="5">
    <source>
        <dbReference type="NCBIfam" id="TIGR00020"/>
    </source>
</evidence>
<keyword evidence="2 4" id="KW-0488">Methylation</keyword>
<evidence type="ECO:0000313" key="8">
    <source>
        <dbReference type="Proteomes" id="UP000595362"/>
    </source>
</evidence>
<dbReference type="PANTHER" id="PTHR43116">
    <property type="entry name" value="PEPTIDE CHAIN RELEASE FACTOR 2"/>
    <property type="match status" value="1"/>
</dbReference>
<comment type="similarity">
    <text evidence="1 4">Belongs to the prokaryotic/mitochondrial release factor family.</text>
</comment>
<dbReference type="InterPro" id="IPR004374">
    <property type="entry name" value="PrfB"/>
</dbReference>
<dbReference type="AlphaFoldDB" id="A0A7T5R0B4"/>
<dbReference type="EMBL" id="CP066681">
    <property type="protein sequence ID" value="QQG35182.1"/>
    <property type="molecule type" value="Genomic_DNA"/>
</dbReference>
<evidence type="ECO:0000256" key="3">
    <source>
        <dbReference type="ARBA" id="ARBA00022917"/>
    </source>
</evidence>
<dbReference type="Gene3D" id="1.20.58.410">
    <property type="entry name" value="Release factor"/>
    <property type="match status" value="1"/>
</dbReference>
<feature type="domain" description="Prokaryotic-type class I peptide chain release factors" evidence="6">
    <location>
        <begin position="243"/>
        <end position="259"/>
    </location>
</feature>
<dbReference type="FunFam" id="3.30.160.20:FF:000010">
    <property type="entry name" value="Peptide chain release factor 2"/>
    <property type="match status" value="1"/>
</dbReference>
<dbReference type="PANTHER" id="PTHR43116:SF3">
    <property type="entry name" value="CLASS I PEPTIDE CHAIN RELEASE FACTOR"/>
    <property type="match status" value="1"/>
</dbReference>
<dbReference type="Pfam" id="PF03462">
    <property type="entry name" value="PCRF"/>
    <property type="match status" value="1"/>
</dbReference>
<dbReference type="InterPro" id="IPR045853">
    <property type="entry name" value="Pep_chain_release_fac_I_sf"/>
</dbReference>
<evidence type="ECO:0000259" key="6">
    <source>
        <dbReference type="PROSITE" id="PS00745"/>
    </source>
</evidence>
<protein>
    <recommendedName>
        <fullName evidence="4 5">Peptide chain release factor 2</fullName>
        <shortName evidence="4">RF-2</shortName>
    </recommendedName>
</protein>
<feature type="modified residue" description="N5-methylglutamine" evidence="4">
    <location>
        <position position="250"/>
    </location>
</feature>
<proteinExistence type="inferred from homology"/>
<comment type="function">
    <text evidence="4">Peptide chain release factor 2 directs the termination of translation in response to the peptide chain termination codons UGA and UAA.</text>
</comment>
<reference evidence="7 8" key="1">
    <citation type="submission" date="2020-07" db="EMBL/GenBank/DDBJ databases">
        <title>Huge and variable diversity of episymbiotic CPR bacteria and DPANN archaea in groundwater ecosystems.</title>
        <authorList>
            <person name="He C.Y."/>
            <person name="Keren R."/>
            <person name="Whittaker M."/>
            <person name="Farag I.F."/>
            <person name="Doudna J."/>
            <person name="Cate J.H.D."/>
            <person name="Banfield J.F."/>
        </authorList>
    </citation>
    <scope>NUCLEOTIDE SEQUENCE [LARGE SCALE GENOMIC DNA]</scope>
    <source>
        <strain evidence="7">NC_groundwater_70_Ag_B-0.1um_54_66</strain>
    </source>
</reference>
<dbReference type="InterPro" id="IPR000352">
    <property type="entry name" value="Pep_chain_release_fac_I"/>
</dbReference>
<sequence>MRAEIQAVVDDIQSALALLRRHLDWDVALSRFEEVSSLCEDPGIWSDQEKAQALMRERTRLEQMIGAVREIENGARDNAELIEMGEAEGDEAIIAEAAASLNELKHRVEKLQLESLLSGEADNCSAFLEVHAGSGGTEAQDWGEMLLRMYVRWAEKKGYKISVLDRSDGEEAGIKSATIKIEGDKAYGWLKAENGVHRLVRISPYDSNARRHTSFASVSVSPVIDDTIEIEVLDKDIKLDTYRSSGAGGQHVNTTDSAVRLTHIPSGVIVACQNERSQHQNRATAMAMLKARLYEMEVQKREAEKAAAHGEKTDIGWGHQIRSYVLQPYQMVKDARTAFENTDAFRVLDGDIDGFLEAYLAHGVEKAEEKRLGNG</sequence>
<organism evidence="7 8">
    <name type="scientific">Micavibrio aeruginosavorus</name>
    <dbReference type="NCBI Taxonomy" id="349221"/>
    <lineage>
        <taxon>Bacteria</taxon>
        <taxon>Pseudomonadati</taxon>
        <taxon>Bdellovibrionota</taxon>
        <taxon>Bdellovibrionia</taxon>
        <taxon>Bdellovibrionales</taxon>
        <taxon>Pseudobdellovibrionaceae</taxon>
        <taxon>Micavibrio</taxon>
    </lineage>
</organism>
<evidence type="ECO:0000256" key="2">
    <source>
        <dbReference type="ARBA" id="ARBA00022481"/>
    </source>
</evidence>
<keyword evidence="3 4" id="KW-0648">Protein biosynthesis</keyword>
<evidence type="ECO:0000313" key="7">
    <source>
        <dbReference type="EMBL" id="QQG35182.1"/>
    </source>
</evidence>
<gene>
    <name evidence="4 7" type="primary">prfB</name>
    <name evidence="7" type="ORF">HYS17_06310</name>
</gene>
<comment type="subcellular location">
    <subcellularLocation>
        <location evidence="4">Cytoplasm</location>
    </subcellularLocation>
</comment>
<dbReference type="GO" id="GO:0005737">
    <property type="term" value="C:cytoplasm"/>
    <property type="evidence" value="ECO:0007669"/>
    <property type="project" value="UniProtKB-SubCell"/>
</dbReference>
<dbReference type="NCBIfam" id="TIGR00020">
    <property type="entry name" value="prfB"/>
    <property type="match status" value="1"/>
</dbReference>
<name>A0A7T5R0B4_9BACT</name>
<dbReference type="Proteomes" id="UP000595362">
    <property type="component" value="Chromosome"/>
</dbReference>
<dbReference type="InterPro" id="IPR005139">
    <property type="entry name" value="PCRF"/>
</dbReference>
<dbReference type="HAMAP" id="MF_00094">
    <property type="entry name" value="Rel_fac_2"/>
    <property type="match status" value="1"/>
</dbReference>